<protein>
    <recommendedName>
        <fullName evidence="1">Rhodanese domain-containing protein</fullName>
    </recommendedName>
</protein>
<dbReference type="PANTHER" id="PTHR44086">
    <property type="entry name" value="THIOSULFATE SULFURTRANSFERASE RDL2, MITOCHONDRIAL-RELATED"/>
    <property type="match status" value="1"/>
</dbReference>
<dbReference type="SMART" id="SM00450">
    <property type="entry name" value="RHOD"/>
    <property type="match status" value="1"/>
</dbReference>
<evidence type="ECO:0000259" key="1">
    <source>
        <dbReference type="PROSITE" id="PS50206"/>
    </source>
</evidence>
<dbReference type="GO" id="GO:0004792">
    <property type="term" value="F:thiosulfate-cyanide sulfurtransferase activity"/>
    <property type="evidence" value="ECO:0007669"/>
    <property type="project" value="TreeGrafter"/>
</dbReference>
<comment type="caution">
    <text evidence="2">The sequence shown here is derived from an EMBL/GenBank/DDBJ whole genome shotgun (WGS) entry which is preliminary data.</text>
</comment>
<dbReference type="EMBL" id="VSSQ01000389">
    <property type="protein sequence ID" value="MPL93364.1"/>
    <property type="molecule type" value="Genomic_DNA"/>
</dbReference>
<organism evidence="2">
    <name type="scientific">bioreactor metagenome</name>
    <dbReference type="NCBI Taxonomy" id="1076179"/>
    <lineage>
        <taxon>unclassified sequences</taxon>
        <taxon>metagenomes</taxon>
        <taxon>ecological metagenomes</taxon>
    </lineage>
</organism>
<reference evidence="2" key="1">
    <citation type="submission" date="2019-08" db="EMBL/GenBank/DDBJ databases">
        <authorList>
            <person name="Kucharzyk K."/>
            <person name="Murdoch R.W."/>
            <person name="Higgins S."/>
            <person name="Loffler F."/>
        </authorList>
    </citation>
    <scope>NUCLEOTIDE SEQUENCE</scope>
</reference>
<dbReference type="PROSITE" id="PS50206">
    <property type="entry name" value="RHODANESE_3"/>
    <property type="match status" value="1"/>
</dbReference>
<dbReference type="InterPro" id="IPR036873">
    <property type="entry name" value="Rhodanese-like_dom_sf"/>
</dbReference>
<dbReference type="PANTHER" id="PTHR44086:SF13">
    <property type="entry name" value="THIOSULFATE SULFURTRANSFERASE PSPE"/>
    <property type="match status" value="1"/>
</dbReference>
<feature type="domain" description="Rhodanese" evidence="1">
    <location>
        <begin position="67"/>
        <end position="162"/>
    </location>
</feature>
<sequence length="162" mass="17719">MKEPEDSAPFKMISMRKIFRITLFIAAIAAAAWGCVGVYEDSSELALGWKSNVESISPQELNSIITAGEDVLVIDVREEGEYYEGNIPGSVNISKGVLEFSTGDADFWAQQFMYPPEAGSKIVICSRNGDMGVLAAISLKKSGYKNVLNLEGGFESYKQLFN</sequence>
<dbReference type="CDD" id="cd00158">
    <property type="entry name" value="RHOD"/>
    <property type="match status" value="1"/>
</dbReference>
<dbReference type="AlphaFoldDB" id="A0A644VPM2"/>
<dbReference type="Gene3D" id="3.40.250.10">
    <property type="entry name" value="Rhodanese-like domain"/>
    <property type="match status" value="1"/>
</dbReference>
<dbReference type="SUPFAM" id="SSF52821">
    <property type="entry name" value="Rhodanese/Cell cycle control phosphatase"/>
    <property type="match status" value="1"/>
</dbReference>
<dbReference type="Pfam" id="PF00581">
    <property type="entry name" value="Rhodanese"/>
    <property type="match status" value="1"/>
</dbReference>
<dbReference type="InterPro" id="IPR001763">
    <property type="entry name" value="Rhodanese-like_dom"/>
</dbReference>
<name>A0A644VPM2_9ZZZZ</name>
<evidence type="ECO:0000313" key="2">
    <source>
        <dbReference type="EMBL" id="MPL93364.1"/>
    </source>
</evidence>
<gene>
    <name evidence="2" type="ORF">SDC9_39490</name>
</gene>
<proteinExistence type="predicted"/>
<accession>A0A644VPM2</accession>